<reference evidence="3 4" key="1">
    <citation type="journal article" date="2019" name="Nat. Ecol. Evol.">
        <title>Megaphylogeny resolves global patterns of mushroom evolution.</title>
        <authorList>
            <person name="Varga T."/>
            <person name="Krizsan K."/>
            <person name="Foldi C."/>
            <person name="Dima B."/>
            <person name="Sanchez-Garcia M."/>
            <person name="Sanchez-Ramirez S."/>
            <person name="Szollosi G.J."/>
            <person name="Szarkandi J.G."/>
            <person name="Papp V."/>
            <person name="Albert L."/>
            <person name="Andreopoulos W."/>
            <person name="Angelini C."/>
            <person name="Antonin V."/>
            <person name="Barry K.W."/>
            <person name="Bougher N.L."/>
            <person name="Buchanan P."/>
            <person name="Buyck B."/>
            <person name="Bense V."/>
            <person name="Catcheside P."/>
            <person name="Chovatia M."/>
            <person name="Cooper J."/>
            <person name="Damon W."/>
            <person name="Desjardin D."/>
            <person name="Finy P."/>
            <person name="Geml J."/>
            <person name="Haridas S."/>
            <person name="Hughes K."/>
            <person name="Justo A."/>
            <person name="Karasinski D."/>
            <person name="Kautmanova I."/>
            <person name="Kiss B."/>
            <person name="Kocsube S."/>
            <person name="Kotiranta H."/>
            <person name="LaButti K.M."/>
            <person name="Lechner B.E."/>
            <person name="Liimatainen K."/>
            <person name="Lipzen A."/>
            <person name="Lukacs Z."/>
            <person name="Mihaltcheva S."/>
            <person name="Morgado L.N."/>
            <person name="Niskanen T."/>
            <person name="Noordeloos M.E."/>
            <person name="Ohm R.A."/>
            <person name="Ortiz-Santana B."/>
            <person name="Ovrebo C."/>
            <person name="Racz N."/>
            <person name="Riley R."/>
            <person name="Savchenko A."/>
            <person name="Shiryaev A."/>
            <person name="Soop K."/>
            <person name="Spirin V."/>
            <person name="Szebenyi C."/>
            <person name="Tomsovsky M."/>
            <person name="Tulloss R.E."/>
            <person name="Uehling J."/>
            <person name="Grigoriev I.V."/>
            <person name="Vagvolgyi C."/>
            <person name="Papp T."/>
            <person name="Martin F.M."/>
            <person name="Miettinen O."/>
            <person name="Hibbett D.S."/>
            <person name="Nagy L.G."/>
        </authorList>
    </citation>
    <scope>NUCLEOTIDE SEQUENCE [LARGE SCALE GENOMIC DNA]</scope>
    <source>
        <strain evidence="3 4">CBS 962.96</strain>
    </source>
</reference>
<dbReference type="InterPro" id="IPR012341">
    <property type="entry name" value="6hp_glycosidase-like_sf"/>
</dbReference>
<accession>A0A4S8KR00</accession>
<feature type="binding site" evidence="1">
    <location>
        <position position="366"/>
    </location>
    <ligand>
        <name>Zn(2+)</name>
        <dbReference type="ChEBI" id="CHEBI:29105"/>
    </ligand>
</feature>
<name>A0A4S8KR00_DENBC</name>
<feature type="region of interest" description="Disordered" evidence="2">
    <location>
        <begin position="550"/>
        <end position="614"/>
    </location>
</feature>
<keyword evidence="1" id="KW-0479">Metal-binding</keyword>
<dbReference type="PANTHER" id="PTHR12736">
    <property type="entry name" value="LANC-LIKE PROTEIN"/>
    <property type="match status" value="1"/>
</dbReference>
<dbReference type="PRINTS" id="PR01950">
    <property type="entry name" value="LANCSUPER"/>
</dbReference>
<feature type="region of interest" description="Disordered" evidence="2">
    <location>
        <begin position="447"/>
        <end position="480"/>
    </location>
</feature>
<keyword evidence="1" id="KW-0862">Zinc</keyword>
<dbReference type="SUPFAM" id="SSF158745">
    <property type="entry name" value="LanC-like"/>
    <property type="match status" value="1"/>
</dbReference>
<dbReference type="AlphaFoldDB" id="A0A4S8KR00"/>
<evidence type="ECO:0000313" key="3">
    <source>
        <dbReference type="EMBL" id="THU78063.1"/>
    </source>
</evidence>
<dbReference type="CDD" id="cd04794">
    <property type="entry name" value="euk_LANCL"/>
    <property type="match status" value="1"/>
</dbReference>
<evidence type="ECO:0008006" key="5">
    <source>
        <dbReference type="Google" id="ProtNLM"/>
    </source>
</evidence>
<sequence>MSSTRRFIAHPDSLTSTLNVDQIWMTLVKEIERVQRETMQKPDRKTLLSNYVGLGGTLMMSRLVSSFSELGPPHDTIGRSTLSFTLGNANIYQMVRTLYRALQASDWRPQTGSKVSFLETPVGISTVILLYLIESESEIELETSSRNGGNASGGQDSRRRNVKSWEVCAEVIQGGVEVVASELAANQRGGNDDDGCEVLYGRAGLLYALLRLRASVYRCVPRPHDRTSTAAGDDDGDRDWEERSKRLWHLISDEVLVIVINSIIERGRVGARYLDDEASGDTNDGGSTLPPLMWSWHEKRYLGGAHGVAGILQILLMCPTQLISPYIGEILGTIEWLIKLQDQDGNWPSSLRPVDDSRENELVQWCHGAPGLLILFSTLIRRCHTHPTLFRLTPQFASSLISALHKAQVLVYTRGFLRKGVGLCHGVAGSVYALLAASDAMALLRPSNSNSNSPSPSPNTASTPAAAATTSFPNTQQQHQRILQINQHDQFSRAYFLHAVHLAYLATNFRELETQRELVTPDRPWSLYEGDAGMCCAWAEVYDRLGTTGRNLGQDGSGGGEDGGRKDGDGDSVMRDGDAEEVSGGGGGGTGAGTRLHWARSRSGMPGFDDMIVD</sequence>
<feature type="binding site" evidence="1">
    <location>
        <position position="424"/>
    </location>
    <ligand>
        <name>Zn(2+)</name>
        <dbReference type="ChEBI" id="CHEBI:29105"/>
    </ligand>
</feature>
<evidence type="ECO:0000313" key="4">
    <source>
        <dbReference type="Proteomes" id="UP000297245"/>
    </source>
</evidence>
<dbReference type="Proteomes" id="UP000297245">
    <property type="component" value="Unassembled WGS sequence"/>
</dbReference>
<dbReference type="Gene3D" id="1.50.10.10">
    <property type="match status" value="2"/>
</dbReference>
<evidence type="ECO:0000256" key="1">
    <source>
        <dbReference type="PIRSR" id="PIRSR607822-1"/>
    </source>
</evidence>
<evidence type="ECO:0000256" key="2">
    <source>
        <dbReference type="SAM" id="MobiDB-lite"/>
    </source>
</evidence>
<dbReference type="Pfam" id="PF05147">
    <property type="entry name" value="LANC_like"/>
    <property type="match status" value="1"/>
</dbReference>
<gene>
    <name evidence="3" type="ORF">K435DRAFT_811880</name>
</gene>
<dbReference type="PANTHER" id="PTHR12736:SF7">
    <property type="entry name" value="LANC-LIKE PROTEIN 3"/>
    <property type="match status" value="1"/>
</dbReference>
<feature type="binding site" evidence="1">
    <location>
        <position position="425"/>
    </location>
    <ligand>
        <name>Zn(2+)</name>
        <dbReference type="ChEBI" id="CHEBI:29105"/>
    </ligand>
</feature>
<feature type="compositionally biased region" description="Gly residues" evidence="2">
    <location>
        <begin position="583"/>
        <end position="592"/>
    </location>
</feature>
<proteinExistence type="predicted"/>
<organism evidence="3 4">
    <name type="scientific">Dendrothele bispora (strain CBS 962.96)</name>
    <dbReference type="NCBI Taxonomy" id="1314807"/>
    <lineage>
        <taxon>Eukaryota</taxon>
        <taxon>Fungi</taxon>
        <taxon>Dikarya</taxon>
        <taxon>Basidiomycota</taxon>
        <taxon>Agaricomycotina</taxon>
        <taxon>Agaricomycetes</taxon>
        <taxon>Agaricomycetidae</taxon>
        <taxon>Agaricales</taxon>
        <taxon>Agaricales incertae sedis</taxon>
        <taxon>Dendrothele</taxon>
    </lineage>
</organism>
<dbReference type="OrthoDB" id="10257263at2759"/>
<dbReference type="GO" id="GO:0005975">
    <property type="term" value="P:carbohydrate metabolic process"/>
    <property type="evidence" value="ECO:0007669"/>
    <property type="project" value="InterPro"/>
</dbReference>
<dbReference type="GO" id="GO:0005886">
    <property type="term" value="C:plasma membrane"/>
    <property type="evidence" value="ECO:0007669"/>
    <property type="project" value="TreeGrafter"/>
</dbReference>
<dbReference type="GO" id="GO:0046872">
    <property type="term" value="F:metal ion binding"/>
    <property type="evidence" value="ECO:0007669"/>
    <property type="project" value="UniProtKB-KW"/>
</dbReference>
<keyword evidence="4" id="KW-1185">Reference proteome</keyword>
<feature type="compositionally biased region" description="Basic and acidic residues" evidence="2">
    <location>
        <begin position="562"/>
        <end position="577"/>
    </location>
</feature>
<dbReference type="EMBL" id="ML180269">
    <property type="protein sequence ID" value="THU78063.1"/>
    <property type="molecule type" value="Genomic_DNA"/>
</dbReference>
<dbReference type="SMART" id="SM01260">
    <property type="entry name" value="LANC_like"/>
    <property type="match status" value="1"/>
</dbReference>
<dbReference type="GO" id="GO:0031179">
    <property type="term" value="P:peptide modification"/>
    <property type="evidence" value="ECO:0007669"/>
    <property type="project" value="InterPro"/>
</dbReference>
<protein>
    <recommendedName>
        <fullName evidence="5">Lanthionine synthetase C-like protein</fullName>
    </recommendedName>
</protein>
<dbReference type="InterPro" id="IPR007822">
    <property type="entry name" value="LANC-like"/>
</dbReference>